<keyword evidence="3" id="KW-0378">Hydrolase</keyword>
<organism evidence="8 9">
    <name type="scientific">Globodera pallida</name>
    <name type="common">Potato cyst nematode worm</name>
    <name type="synonym">Heterodera pallida</name>
    <dbReference type="NCBI Taxonomy" id="36090"/>
    <lineage>
        <taxon>Eukaryota</taxon>
        <taxon>Metazoa</taxon>
        <taxon>Ecdysozoa</taxon>
        <taxon>Nematoda</taxon>
        <taxon>Chromadorea</taxon>
        <taxon>Rhabditida</taxon>
        <taxon>Tylenchina</taxon>
        <taxon>Tylenchomorpha</taxon>
        <taxon>Tylenchoidea</taxon>
        <taxon>Heteroderidae</taxon>
        <taxon>Heteroderinae</taxon>
        <taxon>Globodera</taxon>
    </lineage>
</organism>
<dbReference type="InterPro" id="IPR019163">
    <property type="entry name" value="THO_Thoc5"/>
</dbReference>
<dbReference type="Pfam" id="PF09766">
    <property type="entry name" value="FmiP_Thoc5"/>
    <property type="match status" value="2"/>
</dbReference>
<evidence type="ECO:0000313" key="9">
    <source>
        <dbReference type="WBParaSite" id="GPLIN_000150300"/>
    </source>
</evidence>
<dbReference type="GO" id="GO:0006406">
    <property type="term" value="P:mRNA export from nucleus"/>
    <property type="evidence" value="ECO:0007669"/>
    <property type="project" value="TreeGrafter"/>
</dbReference>
<dbReference type="GO" id="GO:0010945">
    <property type="term" value="F:coenzyme A diphosphatase activity"/>
    <property type="evidence" value="ECO:0007669"/>
    <property type="project" value="InterPro"/>
</dbReference>
<dbReference type="SUPFAM" id="SSF55811">
    <property type="entry name" value="Nudix"/>
    <property type="match status" value="1"/>
</dbReference>
<proteinExistence type="inferred from homology"/>
<keyword evidence="5" id="KW-0175">Coiled coil</keyword>
<dbReference type="PANTHER" id="PTHR13375:SF3">
    <property type="entry name" value="THO COMPLEX SUBUNIT 5 HOMOLOG"/>
    <property type="match status" value="1"/>
</dbReference>
<evidence type="ECO:0000259" key="7">
    <source>
        <dbReference type="PROSITE" id="PS51462"/>
    </source>
</evidence>
<accession>A0A183BLL8</accession>
<feature type="region of interest" description="Disordered" evidence="6">
    <location>
        <begin position="559"/>
        <end position="579"/>
    </location>
</feature>
<name>A0A183BLL8_GLOPA</name>
<comment type="subcellular location">
    <subcellularLocation>
        <location evidence="1">Nucleus</location>
    </subcellularLocation>
</comment>
<dbReference type="Gene3D" id="3.90.79.10">
    <property type="entry name" value="Nucleoside Triphosphate Pyrophosphohydrolase"/>
    <property type="match status" value="1"/>
</dbReference>
<feature type="region of interest" description="Disordered" evidence="6">
    <location>
        <begin position="1"/>
        <end position="32"/>
    </location>
</feature>
<evidence type="ECO:0000256" key="1">
    <source>
        <dbReference type="ARBA" id="ARBA00004123"/>
    </source>
</evidence>
<dbReference type="InterPro" id="IPR045121">
    <property type="entry name" value="CoAse"/>
</dbReference>
<dbReference type="CDD" id="cd03426">
    <property type="entry name" value="NUDIX_CoAse_Nudt7"/>
    <property type="match status" value="1"/>
</dbReference>
<evidence type="ECO:0000256" key="4">
    <source>
        <dbReference type="ARBA" id="ARBA00023242"/>
    </source>
</evidence>
<reference evidence="9" key="2">
    <citation type="submission" date="2016-06" db="UniProtKB">
        <authorList>
            <consortium name="WormBaseParasite"/>
        </authorList>
    </citation>
    <scope>IDENTIFICATION</scope>
</reference>
<dbReference type="GO" id="GO:0003729">
    <property type="term" value="F:mRNA binding"/>
    <property type="evidence" value="ECO:0007669"/>
    <property type="project" value="TreeGrafter"/>
</dbReference>
<protein>
    <submittedName>
        <fullName evidence="9">Nudix hydrolase domain-containing protein</fullName>
    </submittedName>
</protein>
<feature type="coiled-coil region" evidence="5">
    <location>
        <begin position="160"/>
        <end position="211"/>
    </location>
</feature>
<comment type="similarity">
    <text evidence="2">Belongs to the THOC5 family.</text>
</comment>
<dbReference type="Proteomes" id="UP000050741">
    <property type="component" value="Unassembled WGS sequence"/>
</dbReference>
<evidence type="ECO:0000256" key="6">
    <source>
        <dbReference type="SAM" id="MobiDB-lite"/>
    </source>
</evidence>
<dbReference type="GO" id="GO:0000445">
    <property type="term" value="C:THO complex part of transcription export complex"/>
    <property type="evidence" value="ECO:0007669"/>
    <property type="project" value="TreeGrafter"/>
</dbReference>
<feature type="domain" description="Nudix hydrolase" evidence="7">
    <location>
        <begin position="641"/>
        <end position="783"/>
    </location>
</feature>
<feature type="coiled-coil region" evidence="5">
    <location>
        <begin position="473"/>
        <end position="500"/>
    </location>
</feature>
<keyword evidence="4" id="KW-0539">Nucleus</keyword>
<dbReference type="InterPro" id="IPR000086">
    <property type="entry name" value="NUDIX_hydrolase_dom"/>
</dbReference>
<dbReference type="InterPro" id="IPR020084">
    <property type="entry name" value="NUDIX_hydrolase_CS"/>
</dbReference>
<evidence type="ECO:0000313" key="8">
    <source>
        <dbReference type="Proteomes" id="UP000050741"/>
    </source>
</evidence>
<dbReference type="PANTHER" id="PTHR13375">
    <property type="entry name" value="FMS INTERACTING PROTEIN"/>
    <property type="match status" value="1"/>
</dbReference>
<evidence type="ECO:0000256" key="2">
    <source>
        <dbReference type="ARBA" id="ARBA00008044"/>
    </source>
</evidence>
<reference evidence="8" key="1">
    <citation type="submission" date="2014-05" db="EMBL/GenBank/DDBJ databases">
        <title>The genome and life-stage specific transcriptomes of Globodera pallida elucidate key aspects of plant parasitism by a cyst nematode.</title>
        <authorList>
            <person name="Cotton J.A."/>
            <person name="Lilley C.J."/>
            <person name="Jones L.M."/>
            <person name="Kikuchi T."/>
            <person name="Reid A.J."/>
            <person name="Thorpe P."/>
            <person name="Tsai I.J."/>
            <person name="Beasley H."/>
            <person name="Blok V."/>
            <person name="Cock P.J.A."/>
            <person name="Van den Akker S.E."/>
            <person name="Holroyd N."/>
            <person name="Hunt M."/>
            <person name="Mantelin S."/>
            <person name="Naghra H."/>
            <person name="Pain A."/>
            <person name="Palomares-Rius J.E."/>
            <person name="Zarowiecki M."/>
            <person name="Berriman M."/>
            <person name="Jones J.T."/>
            <person name="Urwin P.E."/>
        </authorList>
    </citation>
    <scope>NUCLEOTIDE SEQUENCE [LARGE SCALE GENOMIC DNA]</scope>
    <source>
        <strain evidence="8">Lindley</strain>
    </source>
</reference>
<dbReference type="PROSITE" id="PS00893">
    <property type="entry name" value="NUDIX_BOX"/>
    <property type="match status" value="1"/>
</dbReference>
<dbReference type="InterPro" id="IPR015797">
    <property type="entry name" value="NUDIX_hydrolase-like_dom_sf"/>
</dbReference>
<evidence type="ECO:0000256" key="5">
    <source>
        <dbReference type="SAM" id="Coils"/>
    </source>
</evidence>
<dbReference type="WBParaSite" id="GPLIN_000150300">
    <property type="protein sequence ID" value="GPLIN_000150300"/>
    <property type="gene ID" value="GPLIN_000150300"/>
</dbReference>
<sequence length="856" mass="94615">MTSKTTSKRASGATVGSKSNKQPEPPLSTSSAVESAAQIAAIRSLLTSSSGNVRRQELKDPLILRAVKLRRLNRYFNFRNNFARDRLAEVRRKVEENYLSLQNLTNETTHLRKNIDVCMEFQAGDSDIGLVGLEEFNASAVAEVNGTGEVSEVDPHQLHLARLKHELGERRSMLANLQELEGRKSALLSDIRGKEQRLSQVRSKIQAIKKATSPLFDVLGLKARPFEIGHKAKAVALGTLSVQLRPLNTNEEFCREIFGTHSIELGCDGLVQIREEVVVEPMDAGGSNGTTEGNGLAADGKGEGKTEALATARAKDFFAAEDALAEGISAEQSQTKALECIGTIRTILGGHGQMLQQQQQSSELLPNAIALRRLNRRSNFRITAARAKVAQMRTRIEERTVELRNALVGVDFLKKCVGRCLDFQSHSHSDIDLIPTEQFFAEVPTFIPRPAEFTRNDAHHLQMALLKHELWTRKNLVDEVKEMEQKRKASLEAIAEAEGALGRLQPRVDTLKRTAKPLLDIVGLKSVVLSVHNRAIPFRPVPVGAETFREIFGDPKGGAVTAVGEGSSGNDGVEDGEEEEPMENERAAVLRPFCSSSSGTVPSFSRDRILLRREHFNSNRSRALRRNEKGIFAEKRPIVVGRDCATLVLICRLGSPPDEESWLLFTQRAKKMSEHANEISFPGGRIDQEESIETAAIREAEEEIGLDTTNLEVWGALRPLPLKSMAGVVTPVVAAIDENVVEQRLSALKCADAEVQNIFVASVGDLLAHVRYTTFRFPGKLADNGMPFYYQMPIFHAETPRLLCSSPSAVVDRPEKFRIWGLTALTLLEALCSLLPEDAKERRTIDLLKTTKTRTE</sequence>
<dbReference type="PROSITE" id="PS51462">
    <property type="entry name" value="NUDIX"/>
    <property type="match status" value="1"/>
</dbReference>
<dbReference type="Pfam" id="PF00293">
    <property type="entry name" value="NUDIX"/>
    <property type="match status" value="1"/>
</dbReference>
<feature type="region of interest" description="Disordered" evidence="6">
    <location>
        <begin position="283"/>
        <end position="302"/>
    </location>
</feature>
<keyword evidence="8" id="KW-1185">Reference proteome</keyword>
<dbReference type="AlphaFoldDB" id="A0A183BLL8"/>
<evidence type="ECO:0000256" key="3">
    <source>
        <dbReference type="ARBA" id="ARBA00022801"/>
    </source>
</evidence>